<reference evidence="2" key="1">
    <citation type="submission" date="2023-07" db="EMBL/GenBank/DDBJ databases">
        <title>Chromosome-level Genome Assembly of Striped Snakehead (Channa striata).</title>
        <authorList>
            <person name="Liu H."/>
        </authorList>
    </citation>
    <scope>NUCLEOTIDE SEQUENCE</scope>
    <source>
        <strain evidence="2">Gz</strain>
        <tissue evidence="2">Muscle</tissue>
    </source>
</reference>
<name>A0AA88MD16_CHASR</name>
<evidence type="ECO:0000256" key="1">
    <source>
        <dbReference type="SAM" id="MobiDB-lite"/>
    </source>
</evidence>
<comment type="caution">
    <text evidence="2">The sequence shown here is derived from an EMBL/GenBank/DDBJ whole genome shotgun (WGS) entry which is preliminary data.</text>
</comment>
<feature type="compositionally biased region" description="Basic and acidic residues" evidence="1">
    <location>
        <begin position="67"/>
        <end position="89"/>
    </location>
</feature>
<organism evidence="2 3">
    <name type="scientific">Channa striata</name>
    <name type="common">Snakehead murrel</name>
    <name type="synonym">Ophicephalus striatus</name>
    <dbReference type="NCBI Taxonomy" id="64152"/>
    <lineage>
        <taxon>Eukaryota</taxon>
        <taxon>Metazoa</taxon>
        <taxon>Chordata</taxon>
        <taxon>Craniata</taxon>
        <taxon>Vertebrata</taxon>
        <taxon>Euteleostomi</taxon>
        <taxon>Actinopterygii</taxon>
        <taxon>Neopterygii</taxon>
        <taxon>Teleostei</taxon>
        <taxon>Neoteleostei</taxon>
        <taxon>Acanthomorphata</taxon>
        <taxon>Anabantaria</taxon>
        <taxon>Anabantiformes</taxon>
        <taxon>Channoidei</taxon>
        <taxon>Channidae</taxon>
        <taxon>Channa</taxon>
    </lineage>
</organism>
<dbReference type="EMBL" id="JAUPFM010000012">
    <property type="protein sequence ID" value="KAK2835724.1"/>
    <property type="molecule type" value="Genomic_DNA"/>
</dbReference>
<protein>
    <submittedName>
        <fullName evidence="2">Uncharacterized protein</fullName>
    </submittedName>
</protein>
<evidence type="ECO:0000313" key="2">
    <source>
        <dbReference type="EMBL" id="KAK2835724.1"/>
    </source>
</evidence>
<keyword evidence="3" id="KW-1185">Reference proteome</keyword>
<sequence length="107" mass="12005">MVDGADDGLLNPNWGLANEEALRKALRAKTAGPISRELRHDSDLRRLVAGGCDSERKRKEGRRGGGKKRDRERELRGEQQKQREVEGVRDGMSSPPSPRDAEMNSWP</sequence>
<accession>A0AA88MD16</accession>
<evidence type="ECO:0000313" key="3">
    <source>
        <dbReference type="Proteomes" id="UP001187415"/>
    </source>
</evidence>
<dbReference type="Proteomes" id="UP001187415">
    <property type="component" value="Unassembled WGS sequence"/>
</dbReference>
<feature type="region of interest" description="Disordered" evidence="1">
    <location>
        <begin position="49"/>
        <end position="107"/>
    </location>
</feature>
<dbReference type="AlphaFoldDB" id="A0AA88MD16"/>
<proteinExistence type="predicted"/>
<gene>
    <name evidence="2" type="ORF">Q5P01_016208</name>
</gene>